<reference evidence="1 2" key="1">
    <citation type="journal article" date="2023" name="Science">
        <title>Complex scaffold remodeling in plant triterpene biosynthesis.</title>
        <authorList>
            <person name="De La Pena R."/>
            <person name="Hodgson H."/>
            <person name="Liu J.C."/>
            <person name="Stephenson M.J."/>
            <person name="Martin A.C."/>
            <person name="Owen C."/>
            <person name="Harkess A."/>
            <person name="Leebens-Mack J."/>
            <person name="Jimenez L.E."/>
            <person name="Osbourn A."/>
            <person name="Sattely E.S."/>
        </authorList>
    </citation>
    <scope>NUCLEOTIDE SEQUENCE [LARGE SCALE GENOMIC DNA]</scope>
    <source>
        <strain evidence="2">cv. JPN11</strain>
        <tissue evidence="1">Leaf</tissue>
    </source>
</reference>
<comment type="caution">
    <text evidence="1">The sequence shown here is derived from an EMBL/GenBank/DDBJ whole genome shotgun (WGS) entry which is preliminary data.</text>
</comment>
<proteinExistence type="predicted"/>
<dbReference type="EMBL" id="CM051406">
    <property type="protein sequence ID" value="KAJ4703772.1"/>
    <property type="molecule type" value="Genomic_DNA"/>
</dbReference>
<accession>A0ACC1WXP0</accession>
<keyword evidence="2" id="KW-1185">Reference proteome</keyword>
<sequence length="666" mass="74851">MQRTSLVCSSNPVLLSPSSLRFLFPNRCGFSRSFPASFGVHLPLNSLQIHRHALSPLQSTATEEIVETSTSGLKFVEVGYLSSVHGLQGEICVKPSTDFPELRFTTPGRRWLRQQVLGRETIEEVELIEGREHPGQKSWILTFEGIDTVEQAKPLVGSTLLAREGDRPALEEDEFYTRDLIGMRVVMKESGELLGTVVNVFNSGANDLLHVMLCSSVNLPDENGKARSAGTDVSGHLVWIPFVQEIVPDVDMNRREMQVTPPKGLLELNLRIDERSKKERRQLEWKERKKFQKRLIAAKKKLCEMEQQHVFHGFRFGEKSQTSLLADQIIGVNSKLLQLALQKIEIPSKRWNVAELMNAIKTDLVKSTLKISEGSLNPCPSVEKVGANFSLQEKGCQLVSKGKFAMVLVVDGSEKQGRECDPDSVDFESTENKPLSLLQMLLSDAQRFVEIEDRESVPLLLICPSQEIEILEKLFLDSDHFAFDSKKVWFLEEEKLPVVSCSPTEKNRHKILMKSPWEILTSPVGSGGVISLLSSHNMIENLNELGVEYIEICSTNPRHASGNSMFLGFVNSRGADIGVQISKDTNHSEASYNMIFSMNVMKKLTKQINKLEFHAIPKLNSYVEKVEKEWIDVVPSSPNSYELRSSIYSCINACSLDKVCVMEITK</sequence>
<evidence type="ECO:0000313" key="1">
    <source>
        <dbReference type="EMBL" id="KAJ4703772.1"/>
    </source>
</evidence>
<protein>
    <submittedName>
        <fullName evidence="1">RimM protein</fullName>
    </submittedName>
</protein>
<evidence type="ECO:0000313" key="2">
    <source>
        <dbReference type="Proteomes" id="UP001164539"/>
    </source>
</evidence>
<name>A0ACC1WXP0_MELAZ</name>
<gene>
    <name evidence="1" type="ORF">OWV82_023629</name>
</gene>
<organism evidence="1 2">
    <name type="scientific">Melia azedarach</name>
    <name type="common">Chinaberry tree</name>
    <dbReference type="NCBI Taxonomy" id="155640"/>
    <lineage>
        <taxon>Eukaryota</taxon>
        <taxon>Viridiplantae</taxon>
        <taxon>Streptophyta</taxon>
        <taxon>Embryophyta</taxon>
        <taxon>Tracheophyta</taxon>
        <taxon>Spermatophyta</taxon>
        <taxon>Magnoliopsida</taxon>
        <taxon>eudicotyledons</taxon>
        <taxon>Gunneridae</taxon>
        <taxon>Pentapetalae</taxon>
        <taxon>rosids</taxon>
        <taxon>malvids</taxon>
        <taxon>Sapindales</taxon>
        <taxon>Meliaceae</taxon>
        <taxon>Melia</taxon>
    </lineage>
</organism>
<dbReference type="Proteomes" id="UP001164539">
    <property type="component" value="Chromosome 13"/>
</dbReference>